<accession>A0ABN2GHW3</accession>
<protein>
    <submittedName>
        <fullName evidence="2">Uncharacterized protein</fullName>
    </submittedName>
</protein>
<gene>
    <name evidence="2" type="ORF">GCM10009680_09150</name>
</gene>
<feature type="region of interest" description="Disordered" evidence="1">
    <location>
        <begin position="286"/>
        <end position="305"/>
    </location>
</feature>
<feature type="compositionally biased region" description="Low complexity" evidence="1">
    <location>
        <begin position="291"/>
        <end position="305"/>
    </location>
</feature>
<name>A0ABN2GHW3_9ACTN</name>
<evidence type="ECO:0000313" key="3">
    <source>
        <dbReference type="Proteomes" id="UP001499947"/>
    </source>
</evidence>
<reference evidence="2 3" key="1">
    <citation type="journal article" date="2019" name="Int. J. Syst. Evol. Microbiol.">
        <title>The Global Catalogue of Microorganisms (GCM) 10K type strain sequencing project: providing services to taxonomists for standard genome sequencing and annotation.</title>
        <authorList>
            <consortium name="The Broad Institute Genomics Platform"/>
            <consortium name="The Broad Institute Genome Sequencing Center for Infectious Disease"/>
            <person name="Wu L."/>
            <person name="Ma J."/>
        </authorList>
    </citation>
    <scope>NUCLEOTIDE SEQUENCE [LARGE SCALE GENOMIC DNA]</scope>
    <source>
        <strain evidence="2 3">JCM 13244</strain>
    </source>
</reference>
<evidence type="ECO:0000256" key="1">
    <source>
        <dbReference type="SAM" id="MobiDB-lite"/>
    </source>
</evidence>
<sequence>MEGEGTEEFIEALKGAVVPRDRKAKGRDLLPPVLLLAEGERAVAHAHQAMRGLSRMLYPDGAKRVPYAALGPDEIRDAAGRRPLTLDLGRELCVDVPRRTGRLRLTDFFLTRDIVEQALDPRAPEPDGRALRDHCYARRIARGPLLRALWTLGGESAEGGTAGPGWVAELRRLLMRPLFQLLPRWWWGRRRTRLLLRSTRRGWYADWRRISHGRTAEDFFENAARLLRAERGRDPEAAIGRWEELLLHALLADLRRAARPGRISPWRRRRRTRCVFLLPPVRRPGSASWSGTRRPPGTPGARRPWWWPSPRRALRAYPGRMGRTGRACPRRTGRPHLRRAGRPRGRAAGWAVRRPGCAVRAGRRRGRPGRCGPCCPRPCRSRRGWTSIPSRRAPSGSARPPS</sequence>
<feature type="region of interest" description="Disordered" evidence="1">
    <location>
        <begin position="320"/>
        <end position="348"/>
    </location>
</feature>
<dbReference type="Proteomes" id="UP001499947">
    <property type="component" value="Unassembled WGS sequence"/>
</dbReference>
<comment type="caution">
    <text evidence="2">The sequence shown here is derived from an EMBL/GenBank/DDBJ whole genome shotgun (WGS) entry which is preliminary data.</text>
</comment>
<dbReference type="EMBL" id="BAAALR010000012">
    <property type="protein sequence ID" value="GAA1671560.1"/>
    <property type="molecule type" value="Genomic_DNA"/>
</dbReference>
<proteinExistence type="predicted"/>
<evidence type="ECO:0000313" key="2">
    <source>
        <dbReference type="EMBL" id="GAA1671560.1"/>
    </source>
</evidence>
<feature type="compositionally biased region" description="Basic residues" evidence="1">
    <location>
        <begin position="328"/>
        <end position="345"/>
    </location>
</feature>
<organism evidence="2 3">
    <name type="scientific">Streptomyces yatensis</name>
    <dbReference type="NCBI Taxonomy" id="155177"/>
    <lineage>
        <taxon>Bacteria</taxon>
        <taxon>Bacillati</taxon>
        <taxon>Actinomycetota</taxon>
        <taxon>Actinomycetes</taxon>
        <taxon>Kitasatosporales</taxon>
        <taxon>Streptomycetaceae</taxon>
        <taxon>Streptomyces</taxon>
        <taxon>Streptomyces violaceusniger group</taxon>
    </lineage>
</organism>
<dbReference type="RefSeq" id="WP_344318576.1">
    <property type="nucleotide sequence ID" value="NZ_BAAALR010000012.1"/>
</dbReference>
<feature type="region of interest" description="Disordered" evidence="1">
    <location>
        <begin position="383"/>
        <end position="402"/>
    </location>
</feature>
<keyword evidence="3" id="KW-1185">Reference proteome</keyword>